<sequence>MTEIVQFRELKRACGNCSLRELCLPYGIDQADLRLLEDLVQRLPPKTRGKALFVQGDPLKSIFAIRTGSVKSVTLGADGAEQITGFHFPGELVGFDAIAGEFHDCSAVALEDTSLCEIPFERLDELSGQVPGLRRQLMRLLSREIQQEQHLLLLLGKKGAEARLAAFLLSLSSRFAGRGLSPTRLHFSMARGEIANYLGLAVETVSRLFARFQQDDLIAADGRDVTLLDLPRLHAVAEVAPDATTSMSTRSKC</sequence>
<keyword evidence="3" id="KW-0804">Transcription</keyword>
<dbReference type="InterPro" id="IPR036388">
    <property type="entry name" value="WH-like_DNA-bd_sf"/>
</dbReference>
<dbReference type="Pfam" id="PF13545">
    <property type="entry name" value="HTH_Crp_2"/>
    <property type="match status" value="1"/>
</dbReference>
<dbReference type="OrthoDB" id="7643467at2"/>
<feature type="domain" description="HTH crp-type" evidence="5">
    <location>
        <begin position="158"/>
        <end position="231"/>
    </location>
</feature>
<dbReference type="InterPro" id="IPR036390">
    <property type="entry name" value="WH_DNA-bd_sf"/>
</dbReference>
<accession>A0A4Z0FDA8</accession>
<dbReference type="InterPro" id="IPR014710">
    <property type="entry name" value="RmlC-like_jellyroll"/>
</dbReference>
<dbReference type="InterPro" id="IPR000595">
    <property type="entry name" value="cNMP-bd_dom"/>
</dbReference>
<dbReference type="Pfam" id="PF00027">
    <property type="entry name" value="cNMP_binding"/>
    <property type="match status" value="1"/>
</dbReference>
<evidence type="ECO:0000256" key="2">
    <source>
        <dbReference type="ARBA" id="ARBA00023125"/>
    </source>
</evidence>
<evidence type="ECO:0000256" key="1">
    <source>
        <dbReference type="ARBA" id="ARBA00023015"/>
    </source>
</evidence>
<dbReference type="SUPFAM" id="SSF51206">
    <property type="entry name" value="cAMP-binding domain-like"/>
    <property type="match status" value="1"/>
</dbReference>
<dbReference type="PROSITE" id="PS00042">
    <property type="entry name" value="HTH_CRP_1"/>
    <property type="match status" value="1"/>
</dbReference>
<dbReference type="SUPFAM" id="SSF46785">
    <property type="entry name" value="Winged helix' DNA-binding domain"/>
    <property type="match status" value="1"/>
</dbReference>
<dbReference type="CDD" id="cd00092">
    <property type="entry name" value="HTH_CRP"/>
    <property type="match status" value="1"/>
</dbReference>
<dbReference type="PRINTS" id="PR00034">
    <property type="entry name" value="HTHCRP"/>
</dbReference>
<dbReference type="NCBIfam" id="NF008365">
    <property type="entry name" value="PRK11161.1"/>
    <property type="match status" value="1"/>
</dbReference>
<dbReference type="PROSITE" id="PS50042">
    <property type="entry name" value="CNMP_BINDING_3"/>
    <property type="match status" value="1"/>
</dbReference>
<dbReference type="RefSeq" id="WP_135280694.1">
    <property type="nucleotide sequence ID" value="NZ_SRIO01000002.1"/>
</dbReference>
<keyword evidence="7" id="KW-1185">Reference proteome</keyword>
<evidence type="ECO:0000256" key="3">
    <source>
        <dbReference type="ARBA" id="ARBA00023163"/>
    </source>
</evidence>
<dbReference type="FunFam" id="1.10.10.10:FF:000028">
    <property type="entry name" value="Fumarate/nitrate reduction transcriptional regulator Fnr"/>
    <property type="match status" value="1"/>
</dbReference>
<dbReference type="EMBL" id="SRIO01000002">
    <property type="protein sequence ID" value="TFZ83767.1"/>
    <property type="molecule type" value="Genomic_DNA"/>
</dbReference>
<dbReference type="PANTHER" id="PTHR24567:SF75">
    <property type="entry name" value="FUMARATE AND NITRATE REDUCTION REGULATORY PROTEIN"/>
    <property type="match status" value="1"/>
</dbReference>
<dbReference type="Proteomes" id="UP000297890">
    <property type="component" value="Unassembled WGS sequence"/>
</dbReference>
<dbReference type="Gene3D" id="2.60.120.10">
    <property type="entry name" value="Jelly Rolls"/>
    <property type="match status" value="1"/>
</dbReference>
<dbReference type="PANTHER" id="PTHR24567">
    <property type="entry name" value="CRP FAMILY TRANSCRIPTIONAL REGULATORY PROTEIN"/>
    <property type="match status" value="1"/>
</dbReference>
<dbReference type="GO" id="GO:0005829">
    <property type="term" value="C:cytosol"/>
    <property type="evidence" value="ECO:0007669"/>
    <property type="project" value="TreeGrafter"/>
</dbReference>
<name>A0A4Z0FDA8_9GAMM</name>
<evidence type="ECO:0000313" key="6">
    <source>
        <dbReference type="EMBL" id="TFZ83767.1"/>
    </source>
</evidence>
<reference evidence="6 7" key="1">
    <citation type="journal article" date="2019" name="ISME J.">
        <title>Candidatus Macondimonas diazotrophica, a novel gammaproteobacterial genus dominating crude-oil-contaminated coastal sediments.</title>
        <authorList>
            <person name="Karthikeyan S."/>
            <person name="Konstantinidis K."/>
        </authorList>
    </citation>
    <scope>NUCLEOTIDE SEQUENCE [LARGE SCALE GENOMIC DNA]</scope>
    <source>
        <strain evidence="6 7">KTK01</strain>
    </source>
</reference>
<dbReference type="CDD" id="cd00038">
    <property type="entry name" value="CAP_ED"/>
    <property type="match status" value="1"/>
</dbReference>
<dbReference type="InterPro" id="IPR050397">
    <property type="entry name" value="Env_Response_Regulators"/>
</dbReference>
<gene>
    <name evidence="6" type="primary">fnr</name>
    <name evidence="6" type="ORF">E4680_01945</name>
</gene>
<feature type="domain" description="Cyclic nucleotide-binding" evidence="4">
    <location>
        <begin position="24"/>
        <end position="144"/>
    </location>
</feature>
<protein>
    <submittedName>
        <fullName evidence="6">Fumarate/nitrate reduction transcriptional regulator Fnr</fullName>
    </submittedName>
</protein>
<dbReference type="PROSITE" id="PS51063">
    <property type="entry name" value="HTH_CRP_2"/>
    <property type="match status" value="1"/>
</dbReference>
<comment type="caution">
    <text evidence="6">The sequence shown here is derived from an EMBL/GenBank/DDBJ whole genome shotgun (WGS) entry which is preliminary data.</text>
</comment>
<dbReference type="AlphaFoldDB" id="A0A4Z0FDA8"/>
<proteinExistence type="predicted"/>
<dbReference type="InterPro" id="IPR012318">
    <property type="entry name" value="HTH_CRP"/>
</dbReference>
<keyword evidence="2" id="KW-0238">DNA-binding</keyword>
<organism evidence="6 7">
    <name type="scientific">Candidatus Macondimonas diazotrophica</name>
    <dbReference type="NCBI Taxonomy" id="2305248"/>
    <lineage>
        <taxon>Bacteria</taxon>
        <taxon>Pseudomonadati</taxon>
        <taxon>Pseudomonadota</taxon>
        <taxon>Gammaproteobacteria</taxon>
        <taxon>Chromatiales</taxon>
        <taxon>Ectothiorhodospiraceae</taxon>
        <taxon>Candidatus Macondimonas</taxon>
    </lineage>
</organism>
<dbReference type="SMART" id="SM00100">
    <property type="entry name" value="cNMP"/>
    <property type="match status" value="1"/>
</dbReference>
<evidence type="ECO:0000259" key="4">
    <source>
        <dbReference type="PROSITE" id="PS50042"/>
    </source>
</evidence>
<keyword evidence="1" id="KW-0805">Transcription regulation</keyword>
<dbReference type="InterPro" id="IPR018490">
    <property type="entry name" value="cNMP-bd_dom_sf"/>
</dbReference>
<dbReference type="Gene3D" id="1.10.10.10">
    <property type="entry name" value="Winged helix-like DNA-binding domain superfamily/Winged helix DNA-binding domain"/>
    <property type="match status" value="1"/>
</dbReference>
<evidence type="ECO:0000313" key="7">
    <source>
        <dbReference type="Proteomes" id="UP000297890"/>
    </source>
</evidence>
<evidence type="ECO:0000259" key="5">
    <source>
        <dbReference type="PROSITE" id="PS51063"/>
    </source>
</evidence>
<dbReference type="GO" id="GO:0003677">
    <property type="term" value="F:DNA binding"/>
    <property type="evidence" value="ECO:0007669"/>
    <property type="project" value="UniProtKB-KW"/>
</dbReference>
<dbReference type="InterPro" id="IPR018335">
    <property type="entry name" value="Tscrpt_reg_HTH_Crp-type_CS"/>
</dbReference>
<dbReference type="SMART" id="SM00419">
    <property type="entry name" value="HTH_CRP"/>
    <property type="match status" value="1"/>
</dbReference>
<dbReference type="GO" id="GO:0003700">
    <property type="term" value="F:DNA-binding transcription factor activity"/>
    <property type="evidence" value="ECO:0007669"/>
    <property type="project" value="InterPro"/>
</dbReference>